<comment type="caution">
    <text evidence="1">The sequence shown here is derived from an EMBL/GenBank/DDBJ whole genome shotgun (WGS) entry which is preliminary data.</text>
</comment>
<organism evidence="1 2">
    <name type="scientific">Filimonas effusa</name>
    <dbReference type="NCBI Taxonomy" id="2508721"/>
    <lineage>
        <taxon>Bacteria</taxon>
        <taxon>Pseudomonadati</taxon>
        <taxon>Bacteroidota</taxon>
        <taxon>Chitinophagia</taxon>
        <taxon>Chitinophagales</taxon>
        <taxon>Chitinophagaceae</taxon>
        <taxon>Filimonas</taxon>
    </lineage>
</organism>
<dbReference type="OrthoDB" id="956377at2"/>
<sequence length="847" mass="97180">MRTFFEDDSIKLLMGKVLTEFGKATITPADCKSLSEAVLASTKKTISETTLKRLFGFARRSFEFSIYTLDTLSEYVGYSNWENFSKENAKEFSKAGGDDVNKWQALRKTCAKYSGYTLQTIKNSSGIPFPETIHREELTQFIRKFLQTNQSIAPIIAPTGFGKSVGMAHTVLKLWHGAEAVYPQDICCFINVHQVQTIALYKHSLTEWLGKYLHLLYDEIASLVASREADARLVIIIEGFDEKTFSADKLKLVYNNIIEFINYNSQYHWIKIILTMRPSSWAKLAHTYLNPVFFHNRVFIDNSYPNENTIHHTLPFTPAEIKKIIALGRFGNTMPVSFSSDLLELLSYPRFLEILFSIIAPDATSNQTEEALMYRIIHTDVSYHSQFDTHSAVKTRILDKILGPVVEGAPPDANNEWFFVKDTLTTTAYNQLIDDYMLVEEKASWGSSPYPKHIRFSNKYIEYYFASLLLLKKNDNIINTTLVDHIRSSTSLQPISRYIIKWYLLRTLYANNTRAIQEIFHSGHLSPAGKLHYFDFLVNLSDNSNQKKIIETLLLGSDFIAHFFEQGLLYRHIGAKNNKLLTTLFELAPETRWKYCSLVLLYLNAMLHLQTYHAEAYLREYRKISKADDGLQMQFARDIMAILLDYARYDICSEQLPEILKRFTDDVLENRASSDCVIHLNMILAIYGLLYMESFKELHRFAIALQVGLTPEQKEAYGFIKTLSDYAGKYAELMHKGLESIHARKGTEELLLKEQQIPEADILNKTLFYLLSARYYEKKKDLNKCIALAKAANTLAAAHQLHLLSLLSFRILKHAYTLADQADMAAEAEGDMKQLLQEGRDGAGNRW</sequence>
<dbReference type="Proteomes" id="UP000290545">
    <property type="component" value="Unassembled WGS sequence"/>
</dbReference>
<evidence type="ECO:0000313" key="2">
    <source>
        <dbReference type="Proteomes" id="UP000290545"/>
    </source>
</evidence>
<evidence type="ECO:0000313" key="1">
    <source>
        <dbReference type="EMBL" id="RXK81350.1"/>
    </source>
</evidence>
<protein>
    <submittedName>
        <fullName evidence="1">Uncharacterized protein</fullName>
    </submittedName>
</protein>
<dbReference type="AlphaFoldDB" id="A0A4Q1D222"/>
<reference evidence="1 2" key="1">
    <citation type="submission" date="2019-01" db="EMBL/GenBank/DDBJ databases">
        <title>Filimonas sp. strain TTM-71.</title>
        <authorList>
            <person name="Chen W.-M."/>
        </authorList>
    </citation>
    <scope>NUCLEOTIDE SEQUENCE [LARGE SCALE GENOMIC DNA]</scope>
    <source>
        <strain evidence="1 2">TTM-71</strain>
    </source>
</reference>
<proteinExistence type="predicted"/>
<name>A0A4Q1D222_9BACT</name>
<accession>A0A4Q1D222</accession>
<dbReference type="SUPFAM" id="SSF52540">
    <property type="entry name" value="P-loop containing nucleoside triphosphate hydrolases"/>
    <property type="match status" value="1"/>
</dbReference>
<dbReference type="RefSeq" id="WP_129005603.1">
    <property type="nucleotide sequence ID" value="NZ_SDHZ01000004.1"/>
</dbReference>
<gene>
    <name evidence="1" type="ORF">ESB13_20660</name>
</gene>
<dbReference type="EMBL" id="SDHZ01000004">
    <property type="protein sequence ID" value="RXK81350.1"/>
    <property type="molecule type" value="Genomic_DNA"/>
</dbReference>
<dbReference type="Gene3D" id="3.40.50.300">
    <property type="entry name" value="P-loop containing nucleotide triphosphate hydrolases"/>
    <property type="match status" value="1"/>
</dbReference>
<dbReference type="InterPro" id="IPR027417">
    <property type="entry name" value="P-loop_NTPase"/>
</dbReference>
<keyword evidence="2" id="KW-1185">Reference proteome</keyword>